<keyword evidence="6 7" id="KW-0472">Membrane</keyword>
<feature type="transmembrane region" description="Helical" evidence="7">
    <location>
        <begin position="100"/>
        <end position="121"/>
    </location>
</feature>
<evidence type="ECO:0000256" key="6">
    <source>
        <dbReference type="ARBA" id="ARBA00023136"/>
    </source>
</evidence>
<keyword evidence="3" id="KW-1003">Cell membrane</keyword>
<evidence type="ECO:0000256" key="2">
    <source>
        <dbReference type="ARBA" id="ARBA00022448"/>
    </source>
</evidence>
<feature type="transmembrane region" description="Helical" evidence="7">
    <location>
        <begin position="188"/>
        <end position="208"/>
    </location>
</feature>
<evidence type="ECO:0000259" key="8">
    <source>
        <dbReference type="PROSITE" id="PS50928"/>
    </source>
</evidence>
<evidence type="ECO:0000313" key="9">
    <source>
        <dbReference type="EMBL" id="QCI65450.1"/>
    </source>
</evidence>
<feature type="domain" description="ABC transmembrane type-1" evidence="8">
    <location>
        <begin position="94"/>
        <end position="307"/>
    </location>
</feature>
<dbReference type="InterPro" id="IPR035906">
    <property type="entry name" value="MetI-like_sf"/>
</dbReference>
<reference evidence="9 10" key="1">
    <citation type="submission" date="2019-04" db="EMBL/GenBank/DDBJ databases">
        <title>Phreatobacter aquaticus sp. nov.</title>
        <authorList>
            <person name="Choi A."/>
        </authorList>
    </citation>
    <scope>NUCLEOTIDE SEQUENCE [LARGE SCALE GENOMIC DNA]</scope>
    <source>
        <strain evidence="9 10">KCTC 52518</strain>
    </source>
</reference>
<keyword evidence="4 7" id="KW-0812">Transmembrane</keyword>
<dbReference type="Pfam" id="PF00528">
    <property type="entry name" value="BPD_transp_1"/>
    <property type="match status" value="1"/>
</dbReference>
<dbReference type="GO" id="GO:0005886">
    <property type="term" value="C:plasma membrane"/>
    <property type="evidence" value="ECO:0007669"/>
    <property type="project" value="UniProtKB-SubCell"/>
</dbReference>
<feature type="transmembrane region" description="Helical" evidence="7">
    <location>
        <begin position="12"/>
        <end position="31"/>
    </location>
</feature>
<dbReference type="InterPro" id="IPR000515">
    <property type="entry name" value="MetI-like"/>
</dbReference>
<dbReference type="PROSITE" id="PS50928">
    <property type="entry name" value="ABC_TM1"/>
    <property type="match status" value="1"/>
</dbReference>
<feature type="transmembrane region" description="Helical" evidence="7">
    <location>
        <begin position="142"/>
        <end position="161"/>
    </location>
</feature>
<dbReference type="RefSeq" id="WP_136960897.1">
    <property type="nucleotide sequence ID" value="NZ_CP039690.1"/>
</dbReference>
<dbReference type="Proteomes" id="UP000298781">
    <property type="component" value="Chromosome"/>
</dbReference>
<comment type="similarity">
    <text evidence="7">Belongs to the binding-protein-dependent transport system permease family.</text>
</comment>
<evidence type="ECO:0000256" key="1">
    <source>
        <dbReference type="ARBA" id="ARBA00004651"/>
    </source>
</evidence>
<keyword evidence="2 7" id="KW-0813">Transport</keyword>
<dbReference type="GO" id="GO:0055085">
    <property type="term" value="P:transmembrane transport"/>
    <property type="evidence" value="ECO:0007669"/>
    <property type="project" value="InterPro"/>
</dbReference>
<dbReference type="CDD" id="cd06261">
    <property type="entry name" value="TM_PBP2"/>
    <property type="match status" value="1"/>
</dbReference>
<dbReference type="InterPro" id="IPR045621">
    <property type="entry name" value="BPD_transp_1_N"/>
</dbReference>
<feature type="transmembrane region" description="Helical" evidence="7">
    <location>
        <begin position="242"/>
        <end position="263"/>
    </location>
</feature>
<gene>
    <name evidence="9" type="ORF">E8M01_15270</name>
</gene>
<keyword evidence="10" id="KW-1185">Reference proteome</keyword>
<dbReference type="PANTHER" id="PTHR43163:SF2">
    <property type="entry name" value="ABC TRANSPORTER PERMEASE PROTEIN"/>
    <property type="match status" value="1"/>
</dbReference>
<dbReference type="KEGG" id="pstg:E8M01_15270"/>
<dbReference type="OrthoDB" id="9807402at2"/>
<dbReference type="Gene3D" id="1.10.3720.10">
    <property type="entry name" value="MetI-like"/>
    <property type="match status" value="1"/>
</dbReference>
<keyword evidence="5 7" id="KW-1133">Transmembrane helix</keyword>
<feature type="transmembrane region" description="Helical" evidence="7">
    <location>
        <begin position="289"/>
        <end position="311"/>
    </location>
</feature>
<evidence type="ECO:0000256" key="7">
    <source>
        <dbReference type="RuleBase" id="RU363032"/>
    </source>
</evidence>
<dbReference type="PANTHER" id="PTHR43163">
    <property type="entry name" value="DIPEPTIDE TRANSPORT SYSTEM PERMEASE PROTEIN DPPB-RELATED"/>
    <property type="match status" value="1"/>
</dbReference>
<evidence type="ECO:0000256" key="4">
    <source>
        <dbReference type="ARBA" id="ARBA00022692"/>
    </source>
</evidence>
<protein>
    <submittedName>
        <fullName evidence="9">ABC transporter permease</fullName>
    </submittedName>
</protein>
<dbReference type="Pfam" id="PF19300">
    <property type="entry name" value="BPD_transp_1_N"/>
    <property type="match status" value="1"/>
</dbReference>
<evidence type="ECO:0000256" key="3">
    <source>
        <dbReference type="ARBA" id="ARBA00022475"/>
    </source>
</evidence>
<dbReference type="SUPFAM" id="SSF161098">
    <property type="entry name" value="MetI-like"/>
    <property type="match status" value="1"/>
</dbReference>
<organism evidence="9 10">
    <name type="scientific">Phreatobacter stygius</name>
    <dbReference type="NCBI Taxonomy" id="1940610"/>
    <lineage>
        <taxon>Bacteria</taxon>
        <taxon>Pseudomonadati</taxon>
        <taxon>Pseudomonadota</taxon>
        <taxon>Alphaproteobacteria</taxon>
        <taxon>Hyphomicrobiales</taxon>
        <taxon>Phreatobacteraceae</taxon>
        <taxon>Phreatobacter</taxon>
    </lineage>
</organism>
<accession>A0A4D7B5S5</accession>
<sequence>MLVFILRRLGQSAFVVAAMAVLVFLGVYAIGNPIDILLAPDADQTERDAAIARLGLDKPIYVQFGVFLWNLLHGDFGKSFVHGVDALGLIISRMPATMELAIVALGMTALIGVPLGVIAGLRHNTIIGRTIMTGSVVGFSLPNFWFGIMLILFFAVTLQWLPAGGRGPTGTVFGLELSLFNPAGWPNLIMPALTLAIYKTSLVIRLAYAGTREAMLQDYVRFARAKGLSPSRIIGVHLLKNILIPVVTVLGLELGAMIAFAVVTEQVFSWPGMGKLLIDSIYRLDRPVIVAYLMIVVVMFVTINLVVDILYSILDPRVRLQDIES</sequence>
<evidence type="ECO:0000256" key="5">
    <source>
        <dbReference type="ARBA" id="ARBA00022989"/>
    </source>
</evidence>
<proteinExistence type="inferred from homology"/>
<evidence type="ECO:0000313" key="10">
    <source>
        <dbReference type="Proteomes" id="UP000298781"/>
    </source>
</evidence>
<dbReference type="EMBL" id="CP039690">
    <property type="protein sequence ID" value="QCI65450.1"/>
    <property type="molecule type" value="Genomic_DNA"/>
</dbReference>
<dbReference type="AlphaFoldDB" id="A0A4D7B5S5"/>
<comment type="subcellular location">
    <subcellularLocation>
        <location evidence="1 7">Cell membrane</location>
        <topology evidence="1 7">Multi-pass membrane protein</topology>
    </subcellularLocation>
</comment>
<name>A0A4D7B5S5_9HYPH</name>